<name>A0ABD1WQ14_9LAMI</name>
<dbReference type="Proteomes" id="UP001604277">
    <property type="component" value="Unassembled WGS sequence"/>
</dbReference>
<protein>
    <submittedName>
        <fullName evidence="1">Uncharacterized protein</fullName>
    </submittedName>
</protein>
<dbReference type="AlphaFoldDB" id="A0ABD1WQ14"/>
<sequence>MTVLVDGFVSPVILGEGGGEGVWAILTLNFPQFVTAPHQLIDASCCKCCPHIGKSEVNDFKLSPTAQAPSQWGAIFSTTEAHTVRENVLCEMGEMEEMDLRERRRRLAVTISAGV</sequence>
<evidence type="ECO:0000313" key="1">
    <source>
        <dbReference type="EMBL" id="KAL2551789.1"/>
    </source>
</evidence>
<evidence type="ECO:0000313" key="2">
    <source>
        <dbReference type="Proteomes" id="UP001604277"/>
    </source>
</evidence>
<accession>A0ABD1WQ14</accession>
<keyword evidence="2" id="KW-1185">Reference proteome</keyword>
<gene>
    <name evidence="1" type="ORF">Fot_05408</name>
</gene>
<comment type="caution">
    <text evidence="1">The sequence shown here is derived from an EMBL/GenBank/DDBJ whole genome shotgun (WGS) entry which is preliminary data.</text>
</comment>
<reference evidence="2" key="1">
    <citation type="submission" date="2024-07" db="EMBL/GenBank/DDBJ databases">
        <title>Two chromosome-level genome assemblies of Korean endemic species Abeliophyllum distichum and Forsythia ovata (Oleaceae).</title>
        <authorList>
            <person name="Jang H."/>
        </authorList>
    </citation>
    <scope>NUCLEOTIDE SEQUENCE [LARGE SCALE GENOMIC DNA]</scope>
</reference>
<organism evidence="1 2">
    <name type="scientific">Forsythia ovata</name>
    <dbReference type="NCBI Taxonomy" id="205694"/>
    <lineage>
        <taxon>Eukaryota</taxon>
        <taxon>Viridiplantae</taxon>
        <taxon>Streptophyta</taxon>
        <taxon>Embryophyta</taxon>
        <taxon>Tracheophyta</taxon>
        <taxon>Spermatophyta</taxon>
        <taxon>Magnoliopsida</taxon>
        <taxon>eudicotyledons</taxon>
        <taxon>Gunneridae</taxon>
        <taxon>Pentapetalae</taxon>
        <taxon>asterids</taxon>
        <taxon>lamiids</taxon>
        <taxon>Lamiales</taxon>
        <taxon>Oleaceae</taxon>
        <taxon>Forsythieae</taxon>
        <taxon>Forsythia</taxon>
    </lineage>
</organism>
<dbReference type="EMBL" id="JBFOLJ010000002">
    <property type="protein sequence ID" value="KAL2551789.1"/>
    <property type="molecule type" value="Genomic_DNA"/>
</dbReference>
<proteinExistence type="predicted"/>